<feature type="region of interest" description="Disordered" evidence="1">
    <location>
        <begin position="1"/>
        <end position="46"/>
    </location>
</feature>
<feature type="region of interest" description="Disordered" evidence="1">
    <location>
        <begin position="64"/>
        <end position="85"/>
    </location>
</feature>
<proteinExistence type="predicted"/>
<dbReference type="EMBL" id="FJUY01000008">
    <property type="protein sequence ID" value="CZT19893.1"/>
    <property type="molecule type" value="Genomic_DNA"/>
</dbReference>
<evidence type="ECO:0000313" key="3">
    <source>
        <dbReference type="Proteomes" id="UP000225277"/>
    </source>
</evidence>
<keyword evidence="3" id="KW-1185">Reference proteome</keyword>
<organism evidence="2 3">
    <name type="scientific">Ramularia collo-cygni</name>
    <dbReference type="NCBI Taxonomy" id="112498"/>
    <lineage>
        <taxon>Eukaryota</taxon>
        <taxon>Fungi</taxon>
        <taxon>Dikarya</taxon>
        <taxon>Ascomycota</taxon>
        <taxon>Pezizomycotina</taxon>
        <taxon>Dothideomycetes</taxon>
        <taxon>Dothideomycetidae</taxon>
        <taxon>Mycosphaerellales</taxon>
        <taxon>Mycosphaerellaceae</taxon>
        <taxon>Ramularia</taxon>
    </lineage>
</organism>
<gene>
    <name evidence="2" type="ORF">RCC_05749</name>
</gene>
<evidence type="ECO:0000256" key="1">
    <source>
        <dbReference type="SAM" id="MobiDB-lite"/>
    </source>
</evidence>
<accession>A0A2D3VGR5</accession>
<name>A0A2D3VGR5_9PEZI</name>
<dbReference type="GeneID" id="35600902"/>
<dbReference type="RefSeq" id="XP_023626783.1">
    <property type="nucleotide sequence ID" value="XM_023771015.1"/>
</dbReference>
<dbReference type="Proteomes" id="UP000225277">
    <property type="component" value="Unassembled WGS sequence"/>
</dbReference>
<evidence type="ECO:0000313" key="2">
    <source>
        <dbReference type="EMBL" id="CZT19893.1"/>
    </source>
</evidence>
<protein>
    <submittedName>
        <fullName evidence="2">Uncharacterized protein</fullName>
    </submittedName>
</protein>
<feature type="compositionally biased region" description="Low complexity" evidence="1">
    <location>
        <begin position="8"/>
        <end position="20"/>
    </location>
</feature>
<dbReference type="AlphaFoldDB" id="A0A2D3VGR5"/>
<reference evidence="2 3" key="1">
    <citation type="submission" date="2016-03" db="EMBL/GenBank/DDBJ databases">
        <authorList>
            <person name="Ploux O."/>
        </authorList>
    </citation>
    <scope>NUCLEOTIDE SEQUENCE [LARGE SCALE GENOMIC DNA]</scope>
    <source>
        <strain evidence="2 3">URUG2</strain>
    </source>
</reference>
<sequence length="85" mass="9633">MAPVWNPQQEQEQQQQQQQQMILVDGNTPLEDLPLDGIPVGEEHTPLEEDTLLEEDDALLEWEDTEDTEKGGHSIGRVGLLAREM</sequence>